<comment type="similarity">
    <text evidence="1">Belongs to the glutaminase family.</text>
</comment>
<evidence type="ECO:0000256" key="2">
    <source>
        <dbReference type="ARBA" id="ARBA00012918"/>
    </source>
</evidence>
<keyword evidence="5 8" id="KW-0040">ANK repeat</keyword>
<dbReference type="SUPFAM" id="SSF56601">
    <property type="entry name" value="beta-lactamase/transpeptidase-like"/>
    <property type="match status" value="1"/>
</dbReference>
<evidence type="ECO:0000313" key="10">
    <source>
        <dbReference type="Proteomes" id="UP000038045"/>
    </source>
</evidence>
<evidence type="ECO:0000313" key="11">
    <source>
        <dbReference type="WBParaSite" id="PTRK_0000524400.1"/>
    </source>
</evidence>
<keyword evidence="4" id="KW-0378">Hydrolase</keyword>
<dbReference type="InterPro" id="IPR012338">
    <property type="entry name" value="Beta-lactam/transpept-like"/>
</dbReference>
<dbReference type="GO" id="GO:0006537">
    <property type="term" value="P:glutamate biosynthetic process"/>
    <property type="evidence" value="ECO:0007669"/>
    <property type="project" value="TreeGrafter"/>
</dbReference>
<organism evidence="10 11">
    <name type="scientific">Parastrongyloides trichosuri</name>
    <name type="common">Possum-specific nematode worm</name>
    <dbReference type="NCBI Taxonomy" id="131310"/>
    <lineage>
        <taxon>Eukaryota</taxon>
        <taxon>Metazoa</taxon>
        <taxon>Ecdysozoa</taxon>
        <taxon>Nematoda</taxon>
        <taxon>Chromadorea</taxon>
        <taxon>Rhabditida</taxon>
        <taxon>Tylenchina</taxon>
        <taxon>Panagrolaimomorpha</taxon>
        <taxon>Strongyloidoidea</taxon>
        <taxon>Strongyloididae</taxon>
        <taxon>Parastrongyloides</taxon>
    </lineage>
</organism>
<dbReference type="NCBIfam" id="TIGR03814">
    <property type="entry name" value="Gln_ase"/>
    <property type="match status" value="1"/>
</dbReference>
<proteinExistence type="inferred from homology"/>
<dbReference type="InterPro" id="IPR015868">
    <property type="entry name" value="Glutaminase"/>
</dbReference>
<keyword evidence="3" id="KW-0677">Repeat</keyword>
<dbReference type="Gene3D" id="3.40.710.10">
    <property type="entry name" value="DD-peptidase/beta-lactamase superfamily"/>
    <property type="match status" value="1"/>
</dbReference>
<evidence type="ECO:0000259" key="9">
    <source>
        <dbReference type="Pfam" id="PF17959"/>
    </source>
</evidence>
<reference evidence="11" key="1">
    <citation type="submission" date="2017-02" db="UniProtKB">
        <authorList>
            <consortium name="WormBaseParasite"/>
        </authorList>
    </citation>
    <scope>IDENTIFICATION</scope>
</reference>
<dbReference type="PROSITE" id="PS50297">
    <property type="entry name" value="ANK_REP_REGION"/>
    <property type="match status" value="1"/>
</dbReference>
<evidence type="ECO:0000256" key="5">
    <source>
        <dbReference type="ARBA" id="ARBA00023043"/>
    </source>
</evidence>
<dbReference type="AlphaFoldDB" id="A0A0N4ZCJ1"/>
<dbReference type="Proteomes" id="UP000038045">
    <property type="component" value="Unplaced"/>
</dbReference>
<dbReference type="Pfam" id="PF17959">
    <property type="entry name" value="EF-hand_14"/>
    <property type="match status" value="1"/>
</dbReference>
<dbReference type="FunFam" id="3.40.710.10:FF:000008">
    <property type="entry name" value="Glutaminase, isoform E"/>
    <property type="match status" value="1"/>
</dbReference>
<dbReference type="PROSITE" id="PS50088">
    <property type="entry name" value="ANK_REPEAT"/>
    <property type="match status" value="1"/>
</dbReference>
<dbReference type="InterPro" id="IPR036770">
    <property type="entry name" value="Ankyrin_rpt-contain_sf"/>
</dbReference>
<evidence type="ECO:0000256" key="6">
    <source>
        <dbReference type="ARBA" id="ARBA00049534"/>
    </source>
</evidence>
<comment type="catalytic activity">
    <reaction evidence="6">
        <text>L-glutamine + H2O = L-glutamate + NH4(+)</text>
        <dbReference type="Rhea" id="RHEA:15889"/>
        <dbReference type="ChEBI" id="CHEBI:15377"/>
        <dbReference type="ChEBI" id="CHEBI:28938"/>
        <dbReference type="ChEBI" id="CHEBI:29985"/>
        <dbReference type="ChEBI" id="CHEBI:58359"/>
        <dbReference type="EC" id="3.5.1.2"/>
    </reaction>
</comment>
<name>A0A0N4ZCJ1_PARTI</name>
<dbReference type="InterPro" id="IPR041541">
    <property type="entry name" value="Glutaminase_EF-hand"/>
</dbReference>
<feature type="repeat" description="ANK" evidence="8">
    <location>
        <begin position="507"/>
        <end position="529"/>
    </location>
</feature>
<protein>
    <recommendedName>
        <fullName evidence="2">glutaminase</fullName>
        <ecNumber evidence="2">3.5.1.2</ecNumber>
    </recommendedName>
    <alternativeName>
        <fullName evidence="7">L-glutamine amidohydrolase</fullName>
    </alternativeName>
</protein>
<dbReference type="EC" id="3.5.1.2" evidence="2"/>
<evidence type="ECO:0000256" key="1">
    <source>
        <dbReference type="ARBA" id="ARBA00011076"/>
    </source>
</evidence>
<dbReference type="SUPFAM" id="SSF48403">
    <property type="entry name" value="Ankyrin repeat"/>
    <property type="match status" value="1"/>
</dbReference>
<evidence type="ECO:0000256" key="7">
    <source>
        <dbReference type="ARBA" id="ARBA00077251"/>
    </source>
</evidence>
<evidence type="ECO:0000256" key="4">
    <source>
        <dbReference type="ARBA" id="ARBA00022801"/>
    </source>
</evidence>
<evidence type="ECO:0000256" key="8">
    <source>
        <dbReference type="PROSITE-ProRule" id="PRU00023"/>
    </source>
</evidence>
<dbReference type="GO" id="GO:0006543">
    <property type="term" value="P:L-glutamine catabolic process"/>
    <property type="evidence" value="ECO:0007669"/>
    <property type="project" value="TreeGrafter"/>
</dbReference>
<dbReference type="Pfam" id="PF12796">
    <property type="entry name" value="Ank_2"/>
    <property type="match status" value="1"/>
</dbReference>
<dbReference type="InterPro" id="IPR002110">
    <property type="entry name" value="Ankyrin_rpt"/>
</dbReference>
<dbReference type="PANTHER" id="PTHR12544">
    <property type="entry name" value="GLUTAMINASE"/>
    <property type="match status" value="1"/>
</dbReference>
<keyword evidence="10" id="KW-1185">Reference proteome</keyword>
<dbReference type="STRING" id="131310.A0A0N4ZCJ1"/>
<sequence length="613" mass="68824">MKPVLSATTVNNLASIIDSNTASDSSVVHKLNNTANLLMDAYQRNQKSEEDLIYELFKLPTKNEASIGKLISVLKGYGLREDDPRLNPMMENIVKIEVEKEEKCMEMKDPKTWRMSEADFRLCIRPCIDIISQALQNNLTIPSWPTFVGKIREIYELCKDVKTGKIADYIPQIAKFEPDMWGVSICTVDGQRVSFGNSKAPFCIQSVSKAFNYAIAASDLGADYVHKYVGQEPSGRLFNEICLDQNNKPHNPMVNSGAIVVTSLIKSRMNMAERYDYMLNRYRKISGGEYVGFNNATFLSERATADRNFAIAYYMKEMGCFPPETTCLTEALDFYFQLCSLEATTESAAVMAATLANGGVCPITKEKCIENRPCRDVLSLMYSCGMYDYSGQFSFHVGLPAKSGVSGVMIVVIPNLMGIALWSPPLDHMGNSCRGVAFCKELISRFNFHNYDSLAHAESTKFDPRKGLGDLERDQVVSLLFASKAGDLNTIRRLYMQGVDMDAYDYDKRTALHIAAAEGHTELVRFFIRVAKVDYNPKDRWDRTPLDDAIQFEKTSCVDVLKEAILNSGEISVSTHSSSSEESEEDMEQAYSLSRRKARFSITKNFLLNSDIE</sequence>
<evidence type="ECO:0000256" key="3">
    <source>
        <dbReference type="ARBA" id="ARBA00022737"/>
    </source>
</evidence>
<dbReference type="WBParaSite" id="PTRK_0000524400.1">
    <property type="protein sequence ID" value="PTRK_0000524400.1"/>
    <property type="gene ID" value="PTRK_0000524400"/>
</dbReference>
<dbReference type="PANTHER" id="PTHR12544:SF7">
    <property type="entry name" value="GLUTAMINASE 2-RELATED"/>
    <property type="match status" value="1"/>
</dbReference>
<dbReference type="GO" id="GO:0004359">
    <property type="term" value="F:glutaminase activity"/>
    <property type="evidence" value="ECO:0007669"/>
    <property type="project" value="UniProtKB-EC"/>
</dbReference>
<dbReference type="Gene3D" id="1.25.40.20">
    <property type="entry name" value="Ankyrin repeat-containing domain"/>
    <property type="match status" value="1"/>
</dbReference>
<accession>A0A0N4ZCJ1</accession>
<feature type="domain" description="Glutaminase EF-hand" evidence="9">
    <location>
        <begin position="50"/>
        <end position="142"/>
    </location>
</feature>
<dbReference type="Gene3D" id="1.10.238.210">
    <property type="match status" value="1"/>
</dbReference>
<dbReference type="Pfam" id="PF04960">
    <property type="entry name" value="Glutaminase"/>
    <property type="match status" value="1"/>
</dbReference>
<dbReference type="FunFam" id="1.25.40.20:FF:000069">
    <property type="entry name" value="Glutaminase, isoform E"/>
    <property type="match status" value="1"/>
</dbReference>
<dbReference type="SMART" id="SM00248">
    <property type="entry name" value="ANK"/>
    <property type="match status" value="3"/>
</dbReference>
<dbReference type="HAMAP" id="MF_00313">
    <property type="entry name" value="Glutaminase"/>
    <property type="match status" value="1"/>
</dbReference>